<dbReference type="InterPro" id="IPR056091">
    <property type="entry name" value="DUF7674"/>
</dbReference>
<dbReference type="AlphaFoldDB" id="A0A9P8I5S5"/>
<comment type="caution">
    <text evidence="2">The sequence shown here is derived from an EMBL/GenBank/DDBJ whole genome shotgun (WGS) entry which is preliminary data.</text>
</comment>
<name>A0A9P8I5S5_9PEZI</name>
<proteinExistence type="predicted"/>
<sequence length="122" mass="14027">MFTQQEIPALIARQLPQVQQDLCRAGAHAPLTALQSIQVLTDYTKRMALEHDFKMVGRSMTLMGKLYEKGDKLVRNAVENIFIYSFSTLMCNCNIVEWRMVQSFMPSDLYAVFIEQVLKSKC</sequence>
<evidence type="ECO:0000259" key="1">
    <source>
        <dbReference type="Pfam" id="PF24722"/>
    </source>
</evidence>
<dbReference type="Pfam" id="PF24722">
    <property type="entry name" value="DUF7674"/>
    <property type="match status" value="1"/>
</dbReference>
<dbReference type="EMBL" id="JAGHQM010004493">
    <property type="protein sequence ID" value="KAH0534173.1"/>
    <property type="molecule type" value="Genomic_DNA"/>
</dbReference>
<dbReference type="Proteomes" id="UP000750711">
    <property type="component" value="Unassembled WGS sequence"/>
</dbReference>
<feature type="domain" description="DUF7674" evidence="1">
    <location>
        <begin position="9"/>
        <end position="117"/>
    </location>
</feature>
<gene>
    <name evidence="2" type="ORF">GP486_008926</name>
</gene>
<evidence type="ECO:0000313" key="2">
    <source>
        <dbReference type="EMBL" id="KAH0534173.1"/>
    </source>
</evidence>
<keyword evidence="3" id="KW-1185">Reference proteome</keyword>
<reference evidence="2" key="1">
    <citation type="submission" date="2021-03" db="EMBL/GenBank/DDBJ databases">
        <title>Comparative genomics and phylogenomic investigation of the class Geoglossomycetes provide insights into ecological specialization and systematics.</title>
        <authorList>
            <person name="Melie T."/>
            <person name="Pirro S."/>
            <person name="Miller A.N."/>
            <person name="Quandt A."/>
        </authorList>
    </citation>
    <scope>NUCLEOTIDE SEQUENCE</scope>
    <source>
        <strain evidence="2">CAQ_001_2017</strain>
    </source>
</reference>
<protein>
    <recommendedName>
        <fullName evidence="1">DUF7674 domain-containing protein</fullName>
    </recommendedName>
</protein>
<accession>A0A9P8I5S5</accession>
<evidence type="ECO:0000313" key="3">
    <source>
        <dbReference type="Proteomes" id="UP000750711"/>
    </source>
</evidence>
<organism evidence="2 3">
    <name type="scientific">Trichoglossum hirsutum</name>
    <dbReference type="NCBI Taxonomy" id="265104"/>
    <lineage>
        <taxon>Eukaryota</taxon>
        <taxon>Fungi</taxon>
        <taxon>Dikarya</taxon>
        <taxon>Ascomycota</taxon>
        <taxon>Pezizomycotina</taxon>
        <taxon>Geoglossomycetes</taxon>
        <taxon>Geoglossales</taxon>
        <taxon>Geoglossaceae</taxon>
        <taxon>Trichoglossum</taxon>
    </lineage>
</organism>